<gene>
    <name evidence="2" type="ORF">NCTC13296_03159</name>
</gene>
<evidence type="ECO:0000313" key="2">
    <source>
        <dbReference type="EMBL" id="SUE16284.1"/>
    </source>
</evidence>
<dbReference type="AlphaFoldDB" id="A0A379M1R3"/>
<evidence type="ECO:0000313" key="3">
    <source>
        <dbReference type="Proteomes" id="UP000254569"/>
    </source>
</evidence>
<reference evidence="2 3" key="1">
    <citation type="submission" date="2018-06" db="EMBL/GenBank/DDBJ databases">
        <authorList>
            <consortium name="Pathogen Informatics"/>
            <person name="Doyle S."/>
        </authorList>
    </citation>
    <scope>NUCLEOTIDE SEQUENCE [LARGE SCALE GENOMIC DNA]</scope>
    <source>
        <strain evidence="2 3">NCTC13296</strain>
    </source>
</reference>
<name>A0A379M1R3_9NOCA</name>
<organism evidence="2 3">
    <name type="scientific">Rhodococcus gordoniae</name>
    <dbReference type="NCBI Taxonomy" id="223392"/>
    <lineage>
        <taxon>Bacteria</taxon>
        <taxon>Bacillati</taxon>
        <taxon>Actinomycetota</taxon>
        <taxon>Actinomycetes</taxon>
        <taxon>Mycobacteriales</taxon>
        <taxon>Nocardiaceae</taxon>
        <taxon>Rhodococcus</taxon>
    </lineage>
</organism>
<dbReference type="OrthoDB" id="4323885at2"/>
<keyword evidence="3" id="KW-1185">Reference proteome</keyword>
<proteinExistence type="predicted"/>
<sequence>MSGTTMGATARARSAMSGSEVEENPLALAPATATFREAVRVNEEVVPVNAVSTWVLRLGVTVGR</sequence>
<dbReference type="Proteomes" id="UP000254569">
    <property type="component" value="Unassembled WGS sequence"/>
</dbReference>
<protein>
    <submittedName>
        <fullName evidence="2">Uncharacterized protein</fullName>
    </submittedName>
</protein>
<accession>A0A379M1R3</accession>
<evidence type="ECO:0000256" key="1">
    <source>
        <dbReference type="SAM" id="MobiDB-lite"/>
    </source>
</evidence>
<feature type="region of interest" description="Disordered" evidence="1">
    <location>
        <begin position="1"/>
        <end position="24"/>
    </location>
</feature>
<dbReference type="EMBL" id="UGVI01000001">
    <property type="protein sequence ID" value="SUE16284.1"/>
    <property type="molecule type" value="Genomic_DNA"/>
</dbReference>